<dbReference type="AlphaFoldDB" id="A0A8H6ZVJ9"/>
<keyword evidence="3" id="KW-1185">Reference proteome</keyword>
<dbReference type="OrthoDB" id="2991206at2759"/>
<accession>A0A8H6ZVJ9</accession>
<gene>
    <name evidence="2" type="ORF">PC9H_007559</name>
</gene>
<proteinExistence type="predicted"/>
<sequence length="461" mass="50992">MSERQNRGFSFFGMVAATMALLKLKERWDEYKQVPTEEEEGRIALNSNERDEEGARLLPQVVEVQLHPRPVKKRGCCICCGLDCTLFWKAVGIVIAVLTIWNAFKLVRWAVTPSPTGLETMPAFSTSLGCMKAPYIYNSSRLAVYVPMGTQESDHGFDIHGNAVGTITIAAGEASSSSIKYEMTIRATERSLLDTISLSRPVELPDGTVENSRAVLGTPVFSDSASCVRYDITIYVPPTLKKLHVAAHTTTHIQFDPESHINIDSLFVTAYAMSTDNMILPHDNLHAKQLSLEVYRGWIVGEAAIVDSTRITSQRGDGIINVKTIPAAPIDEINPETAHLQTTTGAGRTDIFFISPKSQSHRPINSVHMSSRNADMYITYREAEFDGRVDLDARSFSATGLSSFDGPGPRTRRPSDNDPNTLDLDLPGKARDDEKFTHYHGDSDGLDKLFIKTRGWAGVYF</sequence>
<evidence type="ECO:0000313" key="3">
    <source>
        <dbReference type="Proteomes" id="UP000623687"/>
    </source>
</evidence>
<dbReference type="RefSeq" id="XP_036630710.1">
    <property type="nucleotide sequence ID" value="XM_036777090.1"/>
</dbReference>
<dbReference type="VEuPathDB" id="FungiDB:PC9H_007559"/>
<comment type="caution">
    <text evidence="2">The sequence shown here is derived from an EMBL/GenBank/DDBJ whole genome shotgun (WGS) entry which is preliminary data.</text>
</comment>
<evidence type="ECO:0000256" key="1">
    <source>
        <dbReference type="SAM" id="MobiDB-lite"/>
    </source>
</evidence>
<protein>
    <submittedName>
        <fullName evidence="2">Uncharacterized protein</fullName>
    </submittedName>
</protein>
<reference evidence="2" key="1">
    <citation type="submission" date="2019-07" db="EMBL/GenBank/DDBJ databases">
        <authorList>
            <person name="Palmer J.M."/>
        </authorList>
    </citation>
    <scope>NUCLEOTIDE SEQUENCE</scope>
    <source>
        <strain evidence="2">PC9</strain>
    </source>
</reference>
<dbReference type="GeneID" id="59377377"/>
<feature type="region of interest" description="Disordered" evidence="1">
    <location>
        <begin position="400"/>
        <end position="429"/>
    </location>
</feature>
<organism evidence="2 3">
    <name type="scientific">Pleurotus ostreatus</name>
    <name type="common">Oyster mushroom</name>
    <name type="synonym">White-rot fungus</name>
    <dbReference type="NCBI Taxonomy" id="5322"/>
    <lineage>
        <taxon>Eukaryota</taxon>
        <taxon>Fungi</taxon>
        <taxon>Dikarya</taxon>
        <taxon>Basidiomycota</taxon>
        <taxon>Agaricomycotina</taxon>
        <taxon>Agaricomycetes</taxon>
        <taxon>Agaricomycetidae</taxon>
        <taxon>Agaricales</taxon>
        <taxon>Pleurotineae</taxon>
        <taxon>Pleurotaceae</taxon>
        <taxon>Pleurotus</taxon>
    </lineage>
</organism>
<evidence type="ECO:0000313" key="2">
    <source>
        <dbReference type="EMBL" id="KAF7428338.1"/>
    </source>
</evidence>
<name>A0A8H6ZVJ9_PLEOS</name>
<dbReference type="EMBL" id="JACETU010000005">
    <property type="protein sequence ID" value="KAF7428338.1"/>
    <property type="molecule type" value="Genomic_DNA"/>
</dbReference>
<dbReference type="Proteomes" id="UP000623687">
    <property type="component" value="Unassembled WGS sequence"/>
</dbReference>